<reference evidence="3 4" key="1">
    <citation type="journal article" date="2013" name="Genome Announc.">
        <title>Draft Genome Sequence of the Cellulolytic Bacterium Clostridium papyrosolvens C7 (ATCC 700395).</title>
        <authorList>
            <person name="Zepeda V."/>
            <person name="Dassa B."/>
            <person name="Borovok I."/>
            <person name="Lamed R."/>
            <person name="Bayer E.A."/>
            <person name="Cate J.H."/>
        </authorList>
    </citation>
    <scope>NUCLEOTIDE SEQUENCE [LARGE SCALE GENOMIC DNA]</scope>
    <source>
        <strain evidence="3 4">C7</strain>
    </source>
</reference>
<accession>U4R1U0</accession>
<proteinExistence type="predicted"/>
<dbReference type="EMBL" id="ATAY01000031">
    <property type="protein sequence ID" value="EPR12020.1"/>
    <property type="molecule type" value="Genomic_DNA"/>
</dbReference>
<comment type="caution">
    <text evidence="3">The sequence shown here is derived from an EMBL/GenBank/DDBJ whole genome shotgun (WGS) entry which is preliminary data.</text>
</comment>
<keyword evidence="1" id="KW-0808">Transferase</keyword>
<dbReference type="RefSeq" id="WP_020815453.1">
    <property type="nucleotide sequence ID" value="NZ_ATAY01000031.1"/>
</dbReference>
<dbReference type="Gene3D" id="1.10.238.260">
    <property type="match status" value="1"/>
</dbReference>
<organism evidence="3 4">
    <name type="scientific">Ruminiclostridium papyrosolvens C7</name>
    <dbReference type="NCBI Taxonomy" id="1330534"/>
    <lineage>
        <taxon>Bacteria</taxon>
        <taxon>Bacillati</taxon>
        <taxon>Bacillota</taxon>
        <taxon>Clostridia</taxon>
        <taxon>Eubacteriales</taxon>
        <taxon>Oscillospiraceae</taxon>
        <taxon>Ruminiclostridium</taxon>
    </lineage>
</organism>
<sequence length="318" mass="35987">MIKITDITLCTFNYKAAPEHKISQLYSLLLQTGISYIEIDIPLFELIEKAVDKAKTVLRIHYPTQINTFPGFAGYVCRLGSFETPMNLISEIQVNDIRELNQITKYTKNKNVRIIGLDDLLLHDYVNTFVKIKEIFSGRLEICPQNRYYCATALAAEWVLNEGQNITVSFCGAGGFAALEELVMILRIAKRHKPNMDLSVFRKIKELYEELTGCQISGNKAVIGDRIFDVESGIHVDGILKKSSNYEPFEPTVVGMSRNIVIGKHSGKSAVEMKLKEYGVIPKNEKISLLLTRIREESIRLGRGLKDSEFISIARKFS</sequence>
<protein>
    <submittedName>
        <fullName evidence="3">Isopropylmalate synthase</fullName>
    </submittedName>
</protein>
<feature type="domain" description="2-isopropylmalate synthase/homocitrate synthase post-catalytic" evidence="2">
    <location>
        <begin position="222"/>
        <end position="296"/>
    </location>
</feature>
<dbReference type="GO" id="GO:0016740">
    <property type="term" value="F:transferase activity"/>
    <property type="evidence" value="ECO:0007669"/>
    <property type="project" value="UniProtKB-KW"/>
</dbReference>
<dbReference type="Proteomes" id="UP000016860">
    <property type="component" value="Unassembled WGS sequence"/>
</dbReference>
<evidence type="ECO:0000256" key="1">
    <source>
        <dbReference type="ARBA" id="ARBA00022679"/>
    </source>
</evidence>
<dbReference type="PANTHER" id="PTHR42880">
    <property type="entry name" value="HOMOCITRATE SYNTHASE"/>
    <property type="match status" value="1"/>
</dbReference>
<dbReference type="PANTHER" id="PTHR42880:SF1">
    <property type="entry name" value="ISOPROPYLMALATE_HOMOCITRATE_CITRAMALATE SYNTHASE FAMILY PROTEIN"/>
    <property type="match status" value="1"/>
</dbReference>
<dbReference type="STRING" id="1330534.L323_09590"/>
<evidence type="ECO:0000313" key="3">
    <source>
        <dbReference type="EMBL" id="EPR12020.1"/>
    </source>
</evidence>
<evidence type="ECO:0000259" key="2">
    <source>
        <dbReference type="Pfam" id="PF22617"/>
    </source>
</evidence>
<dbReference type="AlphaFoldDB" id="U4R1U0"/>
<evidence type="ECO:0000313" key="4">
    <source>
        <dbReference type="Proteomes" id="UP000016860"/>
    </source>
</evidence>
<name>U4R1U0_9FIRM</name>
<dbReference type="OrthoDB" id="503431at2"/>
<gene>
    <name evidence="3" type="ORF">L323_09590</name>
</gene>
<dbReference type="Pfam" id="PF22617">
    <property type="entry name" value="HCS_D2"/>
    <property type="match status" value="1"/>
</dbReference>
<dbReference type="InterPro" id="IPR054691">
    <property type="entry name" value="LeuA/HCS_post-cat"/>
</dbReference>
<dbReference type="PATRIC" id="fig|1330534.3.peg.1911"/>